<dbReference type="EMBL" id="CAEZTO010000009">
    <property type="protein sequence ID" value="CAB4571957.1"/>
    <property type="molecule type" value="Genomic_DNA"/>
</dbReference>
<evidence type="ECO:0000313" key="3">
    <source>
        <dbReference type="EMBL" id="CAB4548815.1"/>
    </source>
</evidence>
<feature type="transmembrane region" description="Helical" evidence="1">
    <location>
        <begin position="93"/>
        <end position="119"/>
    </location>
</feature>
<protein>
    <submittedName>
        <fullName evidence="4">Unannotated protein</fullName>
    </submittedName>
</protein>
<dbReference type="EMBL" id="CAEZST010000014">
    <property type="protein sequence ID" value="CAB4548815.1"/>
    <property type="molecule type" value="Genomic_DNA"/>
</dbReference>
<dbReference type="AlphaFoldDB" id="A0A6J6E724"/>
<proteinExistence type="predicted"/>
<keyword evidence="1" id="KW-0472">Membrane</keyword>
<evidence type="ECO:0000313" key="4">
    <source>
        <dbReference type="EMBL" id="CAB4571957.1"/>
    </source>
</evidence>
<sequence>MASLFNRTAASSSEPRKQIKLKLRAIDVLSATKAGFFVALAAAIGIIVGGLLLWLLLTASGLLSQLGGIFGSLLGAEGDIASSFSFGSVMGTALTISLLNMVLTTSLAAVYAALFNVIAKLSGGISLTFTNN</sequence>
<organism evidence="4">
    <name type="scientific">freshwater metagenome</name>
    <dbReference type="NCBI Taxonomy" id="449393"/>
    <lineage>
        <taxon>unclassified sequences</taxon>
        <taxon>metagenomes</taxon>
        <taxon>ecological metagenomes</taxon>
    </lineage>
</organism>
<evidence type="ECO:0000256" key="1">
    <source>
        <dbReference type="SAM" id="Phobius"/>
    </source>
</evidence>
<feature type="domain" description="DUF3566" evidence="2">
    <location>
        <begin position="17"/>
        <end position="131"/>
    </location>
</feature>
<dbReference type="InterPro" id="IPR021949">
    <property type="entry name" value="DUF3566_TM"/>
</dbReference>
<reference evidence="4" key="1">
    <citation type="submission" date="2020-05" db="EMBL/GenBank/DDBJ databases">
        <authorList>
            <person name="Chiriac C."/>
            <person name="Salcher M."/>
            <person name="Ghai R."/>
            <person name="Kavagutti S V."/>
        </authorList>
    </citation>
    <scope>NUCLEOTIDE SEQUENCE</scope>
</reference>
<keyword evidence="1" id="KW-0812">Transmembrane</keyword>
<name>A0A6J6E724_9ZZZZ</name>
<dbReference type="Pfam" id="PF12089">
    <property type="entry name" value="DUF3566"/>
    <property type="match status" value="1"/>
</dbReference>
<keyword evidence="1" id="KW-1133">Transmembrane helix</keyword>
<accession>A0A6J6E724</accession>
<gene>
    <name evidence="3" type="ORF">UFOPK1503_00876</name>
    <name evidence="4" type="ORF">UFOPK1693_00778</name>
</gene>
<evidence type="ECO:0000259" key="2">
    <source>
        <dbReference type="Pfam" id="PF12089"/>
    </source>
</evidence>
<feature type="transmembrane region" description="Helical" evidence="1">
    <location>
        <begin position="34"/>
        <end position="57"/>
    </location>
</feature>